<protein>
    <submittedName>
        <fullName evidence="1">Indole-3-acetic acid-amido synthetase GH3.17</fullName>
    </submittedName>
</protein>
<proteinExistence type="predicted"/>
<organism evidence="1 2">
    <name type="scientific">Canna indica</name>
    <name type="common">Indian-shot</name>
    <dbReference type="NCBI Taxonomy" id="4628"/>
    <lineage>
        <taxon>Eukaryota</taxon>
        <taxon>Viridiplantae</taxon>
        <taxon>Streptophyta</taxon>
        <taxon>Embryophyta</taxon>
        <taxon>Tracheophyta</taxon>
        <taxon>Spermatophyta</taxon>
        <taxon>Magnoliopsida</taxon>
        <taxon>Liliopsida</taxon>
        <taxon>Zingiberales</taxon>
        <taxon>Cannaceae</taxon>
        <taxon>Canna</taxon>
    </lineage>
</organism>
<dbReference type="Proteomes" id="UP001327560">
    <property type="component" value="Chromosome 5"/>
</dbReference>
<accession>A0AAQ3KES0</accession>
<evidence type="ECO:0000313" key="1">
    <source>
        <dbReference type="EMBL" id="WOL07272.1"/>
    </source>
</evidence>
<sequence>MRLASTTRSSALGAVFAFAFLRTIKFLKDYWPELYSNNDAGSVSAWITDTTCHDAVNRVLDRPNPELATAIEAECSKQPCEAIVKRLEFYSDGARVTELLSYFGINLRPLDPSSDVSYTVLPDMAYFEFIKVDHVTDAEGGGSRGRRDRPLLRDRCHHVYGPDTDKTREEDLLKAVTQAKLLLEPLGYLLTEYTSYADTSSIPGHYVLF</sequence>
<gene>
    <name evidence="1" type="ORF">Cni_G16012</name>
</gene>
<dbReference type="EMBL" id="CP136894">
    <property type="protein sequence ID" value="WOL07272.1"/>
    <property type="molecule type" value="Genomic_DNA"/>
</dbReference>
<dbReference type="GO" id="GO:0016881">
    <property type="term" value="F:acid-amino acid ligase activity"/>
    <property type="evidence" value="ECO:0007669"/>
    <property type="project" value="TreeGrafter"/>
</dbReference>
<evidence type="ECO:0000313" key="2">
    <source>
        <dbReference type="Proteomes" id="UP001327560"/>
    </source>
</evidence>
<name>A0AAQ3KES0_9LILI</name>
<dbReference type="PANTHER" id="PTHR31901:SF33">
    <property type="entry name" value="INDOLE-3-ACETIC ACID-AMIDO SYNTHETASE GH3.17"/>
    <property type="match status" value="1"/>
</dbReference>
<dbReference type="Pfam" id="PF03321">
    <property type="entry name" value="GH3"/>
    <property type="match status" value="1"/>
</dbReference>
<keyword evidence="2" id="KW-1185">Reference proteome</keyword>
<reference evidence="1 2" key="1">
    <citation type="submission" date="2023-10" db="EMBL/GenBank/DDBJ databases">
        <title>Chromosome-scale genome assembly provides insights into flower coloration mechanisms of Canna indica.</title>
        <authorList>
            <person name="Li C."/>
        </authorList>
    </citation>
    <scope>NUCLEOTIDE SEQUENCE [LARGE SCALE GENOMIC DNA]</scope>
    <source>
        <tissue evidence="1">Flower</tissue>
    </source>
</reference>
<dbReference type="GO" id="GO:0005737">
    <property type="term" value="C:cytoplasm"/>
    <property type="evidence" value="ECO:0007669"/>
    <property type="project" value="TreeGrafter"/>
</dbReference>
<dbReference type="AlphaFoldDB" id="A0AAQ3KES0"/>
<dbReference type="InterPro" id="IPR004993">
    <property type="entry name" value="GH3"/>
</dbReference>
<dbReference type="PANTHER" id="PTHR31901">
    <property type="entry name" value="GH3 DOMAIN-CONTAINING PROTEIN"/>
    <property type="match status" value="1"/>
</dbReference>